<proteinExistence type="predicted"/>
<comment type="caution">
    <text evidence="2">The sequence shown here is derived from an EMBL/GenBank/DDBJ whole genome shotgun (WGS) entry which is preliminary data.</text>
</comment>
<gene>
    <name evidence="2" type="ORF">FHS68_001749</name>
</gene>
<protein>
    <recommendedName>
        <fullName evidence="4">SIR2-like domain-containing protein</fullName>
    </recommendedName>
</protein>
<dbReference type="RefSeq" id="WP_167269140.1">
    <property type="nucleotide sequence ID" value="NZ_JAASQJ010000002.1"/>
</dbReference>
<name>A0ABX0UHS9_9BACT</name>
<evidence type="ECO:0008006" key="4">
    <source>
        <dbReference type="Google" id="ProtNLM"/>
    </source>
</evidence>
<keyword evidence="1" id="KW-0472">Membrane</keyword>
<reference evidence="2 3" key="1">
    <citation type="submission" date="2020-03" db="EMBL/GenBank/DDBJ databases">
        <title>Genomic Encyclopedia of Type Strains, Phase IV (KMG-IV): sequencing the most valuable type-strain genomes for metagenomic binning, comparative biology and taxonomic classification.</title>
        <authorList>
            <person name="Goeker M."/>
        </authorList>
    </citation>
    <scope>NUCLEOTIDE SEQUENCE [LARGE SCALE GENOMIC DNA]</scope>
    <source>
        <strain evidence="2 3">DSM 102865</strain>
    </source>
</reference>
<keyword evidence="3" id="KW-1185">Reference proteome</keyword>
<accession>A0ABX0UHS9</accession>
<keyword evidence="1" id="KW-0812">Transmembrane</keyword>
<keyword evidence="1" id="KW-1133">Transmembrane helix</keyword>
<feature type="transmembrane region" description="Helical" evidence="1">
    <location>
        <begin position="12"/>
        <end position="32"/>
    </location>
</feature>
<sequence>MAKTKQDRIKTVYGGGGHVVILGAGASIASTFRNPEPNGKRLPSMDNFIDIVELSDIVEILPERLRAKNFEQLYTNLHNENPNSDEIIEIQNRVYNYFKDMKLPENEATIYDFLVLSLRPRDLIATFNWDPFLYQAFCRNAPIADMPYVCFLHGSVSIGYSKEDGRSGPVGMQMRRDGGLFEPTQLLYPVSQKNYTADEFINMEWSKVKKWLHEDSTKRVTIFGYGAPDTDVEAVSLMNTAWGTADKRNMEQFEIIDIRSEEEGVKRWESFIHSHHYDYTNNYFSSSLASNPRRTFESYFQHNMPETPSDAFSASNPITADIKTLQELWEWHKPLVEAENEWKEEQKKKNGK</sequence>
<evidence type="ECO:0000313" key="3">
    <source>
        <dbReference type="Proteomes" id="UP001179181"/>
    </source>
</evidence>
<evidence type="ECO:0000256" key="1">
    <source>
        <dbReference type="SAM" id="Phobius"/>
    </source>
</evidence>
<dbReference type="EMBL" id="JAASQJ010000002">
    <property type="protein sequence ID" value="NIJ52579.1"/>
    <property type="molecule type" value="Genomic_DNA"/>
</dbReference>
<organism evidence="2 3">
    <name type="scientific">Dyadobacter arcticus</name>
    <dbReference type="NCBI Taxonomy" id="1078754"/>
    <lineage>
        <taxon>Bacteria</taxon>
        <taxon>Pseudomonadati</taxon>
        <taxon>Bacteroidota</taxon>
        <taxon>Cytophagia</taxon>
        <taxon>Cytophagales</taxon>
        <taxon>Spirosomataceae</taxon>
        <taxon>Dyadobacter</taxon>
    </lineage>
</organism>
<dbReference type="Proteomes" id="UP001179181">
    <property type="component" value="Unassembled WGS sequence"/>
</dbReference>
<evidence type="ECO:0000313" key="2">
    <source>
        <dbReference type="EMBL" id="NIJ52579.1"/>
    </source>
</evidence>